<organism evidence="3 4">
    <name type="scientific">Halomarina halobia</name>
    <dbReference type="NCBI Taxonomy" id="3033386"/>
    <lineage>
        <taxon>Archaea</taxon>
        <taxon>Methanobacteriati</taxon>
        <taxon>Methanobacteriota</taxon>
        <taxon>Stenosarchaea group</taxon>
        <taxon>Halobacteria</taxon>
        <taxon>Halobacteriales</taxon>
        <taxon>Natronomonadaceae</taxon>
        <taxon>Halomarina</taxon>
    </lineage>
</organism>
<feature type="transmembrane region" description="Helical" evidence="1">
    <location>
        <begin position="21"/>
        <end position="40"/>
    </location>
</feature>
<dbReference type="RefSeq" id="WP_276304034.1">
    <property type="nucleotide sequence ID" value="NZ_CP119992.1"/>
</dbReference>
<dbReference type="GeneID" id="79316648"/>
<reference evidence="3 4" key="1">
    <citation type="journal article" date="2019" name="Int. J. Syst. Evol. Microbiol.">
        <title>The Global Catalogue of Microorganisms (GCM) 10K type strain sequencing project: providing services to taxonomists for standard genome sequencing and annotation.</title>
        <authorList>
            <consortium name="The Broad Institute Genomics Platform"/>
            <consortium name="The Broad Institute Genome Sequencing Center for Infectious Disease"/>
            <person name="Wu L."/>
            <person name="Ma J."/>
        </authorList>
    </citation>
    <scope>NUCLEOTIDE SEQUENCE [LARGE SCALE GENOMIC DNA]</scope>
    <source>
        <strain evidence="3 4">PSR21</strain>
    </source>
</reference>
<evidence type="ECO:0000256" key="1">
    <source>
        <dbReference type="SAM" id="Phobius"/>
    </source>
</evidence>
<sequence>MSDTVDERDRATASRGEPASLPVVTGALAGVLAWLLGYAATYAASVGRVEAALAEFNVGVSSLGGDPLPAWKAVGWLYYGGHFVDVRLLGLPGGSRSFDLVAGSDSAAAPLLYLLPPLVLVLASALVLAANGVRDVRTALLTSVPVTLGYGALAALFAAQTRHAFGGGVVGGVDPLAAVAVAGVAYPLAFGALGGLVGVQLSSRP</sequence>
<evidence type="ECO:0000313" key="4">
    <source>
        <dbReference type="Proteomes" id="UP001596547"/>
    </source>
</evidence>
<feature type="domain" description="DUF7978" evidence="2">
    <location>
        <begin position="9"/>
        <end position="199"/>
    </location>
</feature>
<protein>
    <submittedName>
        <fullName evidence="3">Transporter</fullName>
    </submittedName>
</protein>
<feature type="transmembrane region" description="Helical" evidence="1">
    <location>
        <begin position="140"/>
        <end position="159"/>
    </location>
</feature>
<dbReference type="AlphaFoldDB" id="A0ABD6A9M0"/>
<dbReference type="Pfam" id="PF25933">
    <property type="entry name" value="DUF7978"/>
    <property type="match status" value="1"/>
</dbReference>
<feature type="transmembrane region" description="Helical" evidence="1">
    <location>
        <begin position="179"/>
        <end position="199"/>
    </location>
</feature>
<accession>A0ABD6A9M0</accession>
<dbReference type="InterPro" id="IPR058284">
    <property type="entry name" value="DUF7978"/>
</dbReference>
<name>A0ABD6A9M0_9EURY</name>
<dbReference type="EMBL" id="JBHTBF010000002">
    <property type="protein sequence ID" value="MFC7316704.1"/>
    <property type="molecule type" value="Genomic_DNA"/>
</dbReference>
<keyword evidence="4" id="KW-1185">Reference proteome</keyword>
<feature type="transmembrane region" description="Helical" evidence="1">
    <location>
        <begin position="107"/>
        <end position="128"/>
    </location>
</feature>
<evidence type="ECO:0000313" key="3">
    <source>
        <dbReference type="EMBL" id="MFC7316704.1"/>
    </source>
</evidence>
<comment type="caution">
    <text evidence="3">The sequence shown here is derived from an EMBL/GenBank/DDBJ whole genome shotgun (WGS) entry which is preliminary data.</text>
</comment>
<proteinExistence type="predicted"/>
<keyword evidence="1" id="KW-1133">Transmembrane helix</keyword>
<gene>
    <name evidence="3" type="ORF">ACFQPE_07840</name>
</gene>
<keyword evidence="1" id="KW-0812">Transmembrane</keyword>
<keyword evidence="1" id="KW-0472">Membrane</keyword>
<evidence type="ECO:0000259" key="2">
    <source>
        <dbReference type="Pfam" id="PF25933"/>
    </source>
</evidence>
<dbReference type="Proteomes" id="UP001596547">
    <property type="component" value="Unassembled WGS sequence"/>
</dbReference>